<protein>
    <submittedName>
        <fullName evidence="2">Wsv327-like protein</fullName>
    </submittedName>
</protein>
<organism evidence="2">
    <name type="scientific">Penaeus monodon endogenous nimavirus</name>
    <dbReference type="NCBI Taxonomy" id="2133795"/>
    <lineage>
        <taxon>Viruses</taxon>
        <taxon>Viruses incertae sedis</taxon>
        <taxon>Naldaviricetes</taxon>
        <taxon>Nimaviridae</taxon>
    </lineage>
</organism>
<sequence>MSAGLKILHDAAIPFVLSLPSEDALEDNGSPIEDIGRGHHRYISEGLFSAIEAMRDEATDRHQGPESAWVLATDILGPTWFSRVGDGNLPSGIAPRLLTHIALTPARCLGSALFTARMWKDLPDAVDQMSRQILSPRWRLSSYGLEALCDPAAFHMTPILNTMNAFEMMMTSTFFAAAEVSNQPTGTTPTIAMDQYLDANNPGSTLGIGLALARIERIVCLFCGTLAGIVAWKRRVHQRSGGRTLPSITHPPRDGLEEDILDRAATFVSPRGTEETSEYSSSPFLQATLMNNRGYAVPSIKLTLVTVLLSKRFLPAFEGSFYETILGTKVLSHLAPLMSAEYGYLLARADALAAKRMVSDSQTISETEKQRRNRLSEMERRAEAAIPKGVSIIDPYRDPDPSGRKKPVDTRGVDDFHREVRRVMDSRPDFSVEEAVKTIFGSPQTNGRQLIFSNFAGTGLPDVSLYCLWNFMSLATGGRATIRPDKTIPNPIVGRLCRRLLAQCLLIDFHAILRCSRCSAGIVAKTNDAFSFVDTLRHGQDADVRAKINKAFGPNTNTVVDGFRSLIQLRWADPPYTAENGRVQLAGVDHKTELLLKDNPALYTDLQLTSSHRSKGYALFAVYALLASALVRGGERGDVNARHRYSIKWANAVMSVLGRSPSIDNRNRSSEQEDALREAHFTPTEDRDSDLLCFAAVWALRNAVRMRRIVQSRINPGFPGAPLPLINALDGNEDSLQRILEHPALRPESERHNRRISIVFSAFEHFIAAREGDTAHGWAVSAALRKLGQSRGGQNSKVKGHANHTHPFVDRGELYWSADRLQHLSRDDLSILNAFPLTEFDLN</sequence>
<name>A0A401IPG1_9VIRU</name>
<comment type="caution">
    <text evidence="2">The sequence shown here is derived from an EMBL/GenBank/DDBJ whole genome shotgun (WGS) entry which is preliminary data.</text>
</comment>
<dbReference type="EMBL" id="BFCF01000001">
    <property type="protein sequence ID" value="GBG35508.1"/>
    <property type="molecule type" value="Genomic_DNA"/>
</dbReference>
<feature type="compositionally biased region" description="Basic and acidic residues" evidence="1">
    <location>
        <begin position="665"/>
        <end position="682"/>
    </location>
</feature>
<feature type="compositionally biased region" description="Basic and acidic residues" evidence="1">
    <location>
        <begin position="395"/>
        <end position="411"/>
    </location>
</feature>
<proteinExistence type="predicted"/>
<accession>A0A401IPG1</accession>
<evidence type="ECO:0000256" key="1">
    <source>
        <dbReference type="SAM" id="MobiDB-lite"/>
    </source>
</evidence>
<evidence type="ECO:0000313" key="2">
    <source>
        <dbReference type="EMBL" id="GBG35508.1"/>
    </source>
</evidence>
<feature type="region of interest" description="Disordered" evidence="1">
    <location>
        <begin position="661"/>
        <end position="682"/>
    </location>
</feature>
<reference evidence="2" key="1">
    <citation type="journal article" date="2018" name="J. Virol.">
        <title>Crustacean Genome Exploration Reveals the Evolutionary Origin of White Spot Syndrome Virus.</title>
        <authorList>
            <person name="Kawato S."/>
            <person name="Shitara A."/>
            <person name="Wang Y."/>
            <person name="Nozaki R."/>
            <person name="Kondo H."/>
            <person name="Hirono I."/>
        </authorList>
    </citation>
    <scope>NUCLEOTIDE SEQUENCE</scope>
</reference>
<feature type="region of interest" description="Disordered" evidence="1">
    <location>
        <begin position="392"/>
        <end position="411"/>
    </location>
</feature>